<evidence type="ECO:0000256" key="3">
    <source>
        <dbReference type="ARBA" id="ARBA00022679"/>
    </source>
</evidence>
<feature type="domain" description="Cas1p 10 TM acyl transferase" evidence="9">
    <location>
        <begin position="233"/>
        <end position="675"/>
    </location>
</feature>
<evidence type="ECO:0000256" key="6">
    <source>
        <dbReference type="ARBA" id="ARBA00023136"/>
    </source>
</evidence>
<comment type="caution">
    <text evidence="10">The sequence shown here is derived from an EMBL/GenBank/DDBJ whole genome shotgun (WGS) entry which is preliminary data.</text>
</comment>
<keyword evidence="3" id="KW-0808">Transferase</keyword>
<feature type="transmembrane region" description="Helical" evidence="8">
    <location>
        <begin position="573"/>
        <end position="589"/>
    </location>
</feature>
<dbReference type="PANTHER" id="PTHR13533">
    <property type="entry name" value="N-ACETYLNEURAMINATE 9-O-ACETYLTRANSFERASE"/>
    <property type="match status" value="1"/>
</dbReference>
<feature type="transmembrane region" description="Helical" evidence="8">
    <location>
        <begin position="281"/>
        <end position="301"/>
    </location>
</feature>
<evidence type="ECO:0000313" key="11">
    <source>
        <dbReference type="Proteomes" id="UP000789342"/>
    </source>
</evidence>
<evidence type="ECO:0000259" key="9">
    <source>
        <dbReference type="Pfam" id="PF07779"/>
    </source>
</evidence>
<comment type="subcellular location">
    <subcellularLocation>
        <location evidence="1">Membrane</location>
        <topology evidence="1">Multi-pass membrane protein</topology>
    </subcellularLocation>
</comment>
<dbReference type="GO" id="GO:0005794">
    <property type="term" value="C:Golgi apparatus"/>
    <property type="evidence" value="ECO:0007669"/>
    <property type="project" value="UniProtKB-ARBA"/>
</dbReference>
<sequence>MRKYQLRDIVTCLSNRRVLFVGDSVVRTLFYTLVKKVNPDVNTTNNAHSNLHISASDINFEFIWDPYLNSSRVDLMFSRRPVGKRPSILLLGSGLWYLRYRDSGGVEVWKKNMNKILDSITTSIRSENITDTILVAPLEHLFYRRLSQARENTMHKHDIDNMNEYLYIKRRQQTDTIGGRGGKFYVPFVFNKILDGVPNATQDGLHFTEDLTNVHAEVLLNLRCNNILPKKAPMENTCCYRYPRSNWVQSLIIMFFLVVVPIGIYYRTYETRMVKLLEKIVPSRSILFSLMTFGLSVTYMFLSDRTILFSKSQKQFDSRKFTFLTLFYVLIGFFTTRTKEKEQPFLNRDQTDEWKGWMQLAILVYHYFGASSVHGIYNSIRVLVAAYLFMTGYGHFNFFYKKADFSLQRVATVVIRLNLQTIILTYLMDTNYLLYYFSPLTTFWFFVIYATMRLRSNKNRSTRFLFMKIILSIIVCSLFVLTPGVLEKTFDLFNYLFNITWSAHEWRFRLRLDLLIVFVGMLVGLINIKFQESRISEKSYFPILRHNIILLSLVILIGYIFGISRLGKLEYNIYHPYISFLAILSFIILRNATKYLRNTTSGLFVFFGHFSLETFITQFHVWMAADTKGLLVVTPPEMFWTNFAITSFIFIYVSYWLSRSAGELTSWIIGEKSNAHRVINDVPIGTSGTITSLMQPKIGNCKNDEANDSVVVICNNGESNELSNKTTNLNGYMIRCMKS</sequence>
<feature type="transmembrane region" description="Helical" evidence="8">
    <location>
        <begin position="548"/>
        <end position="567"/>
    </location>
</feature>
<keyword evidence="11" id="KW-1185">Reference proteome</keyword>
<feature type="transmembrane region" description="Helical" evidence="8">
    <location>
        <begin position="247"/>
        <end position="269"/>
    </location>
</feature>
<dbReference type="PANTHER" id="PTHR13533:SF1">
    <property type="entry name" value="N-ACETYLNEURAMINATE 9-O-ACETYLTRANSFERASE"/>
    <property type="match status" value="1"/>
</dbReference>
<proteinExistence type="inferred from homology"/>
<feature type="transmembrane region" description="Helical" evidence="8">
    <location>
        <begin position="639"/>
        <end position="657"/>
    </location>
</feature>
<dbReference type="GO" id="GO:0016740">
    <property type="term" value="F:transferase activity"/>
    <property type="evidence" value="ECO:0007669"/>
    <property type="project" value="UniProtKB-KW"/>
</dbReference>
<keyword evidence="6 8" id="KW-0472">Membrane</keyword>
<feature type="transmembrane region" description="Helical" evidence="8">
    <location>
        <begin position="433"/>
        <end position="452"/>
    </location>
</feature>
<feature type="transmembrane region" description="Helical" evidence="8">
    <location>
        <begin position="506"/>
        <end position="528"/>
    </location>
</feature>
<accession>A0A9N9C4V8</accession>
<evidence type="ECO:0000256" key="4">
    <source>
        <dbReference type="ARBA" id="ARBA00022692"/>
    </source>
</evidence>
<dbReference type="Proteomes" id="UP000789342">
    <property type="component" value="Unassembled WGS sequence"/>
</dbReference>
<reference evidence="10" key="1">
    <citation type="submission" date="2021-06" db="EMBL/GenBank/DDBJ databases">
        <authorList>
            <person name="Kallberg Y."/>
            <person name="Tangrot J."/>
            <person name="Rosling A."/>
        </authorList>
    </citation>
    <scope>NUCLEOTIDE SEQUENCE</scope>
    <source>
        <strain evidence="10">CL551</strain>
    </source>
</reference>
<feature type="transmembrane region" description="Helical" evidence="8">
    <location>
        <begin position="464"/>
        <end position="486"/>
    </location>
</feature>
<feature type="non-terminal residue" evidence="10">
    <location>
        <position position="739"/>
    </location>
</feature>
<dbReference type="Pfam" id="PF07779">
    <property type="entry name" value="Cas1_AcylT"/>
    <property type="match status" value="1"/>
</dbReference>
<evidence type="ECO:0000256" key="5">
    <source>
        <dbReference type="ARBA" id="ARBA00022989"/>
    </source>
</evidence>
<evidence type="ECO:0000256" key="7">
    <source>
        <dbReference type="ARBA" id="ARBA00023180"/>
    </source>
</evidence>
<dbReference type="AlphaFoldDB" id="A0A9N9C4V8"/>
<gene>
    <name evidence="10" type="ORF">AMORRO_LOCUS7261</name>
</gene>
<evidence type="ECO:0000256" key="2">
    <source>
        <dbReference type="ARBA" id="ARBA00010666"/>
    </source>
</evidence>
<keyword evidence="7" id="KW-0325">Glycoprotein</keyword>
<name>A0A9N9C4V8_9GLOM</name>
<evidence type="ECO:0000256" key="1">
    <source>
        <dbReference type="ARBA" id="ARBA00004141"/>
    </source>
</evidence>
<dbReference type="GO" id="GO:0005975">
    <property type="term" value="P:carbohydrate metabolic process"/>
    <property type="evidence" value="ECO:0007669"/>
    <property type="project" value="UniProtKB-ARBA"/>
</dbReference>
<feature type="transmembrane region" description="Helical" evidence="8">
    <location>
        <begin position="601"/>
        <end position="619"/>
    </location>
</feature>
<evidence type="ECO:0000256" key="8">
    <source>
        <dbReference type="SAM" id="Phobius"/>
    </source>
</evidence>
<feature type="transmembrane region" description="Helical" evidence="8">
    <location>
        <begin position="383"/>
        <end position="400"/>
    </location>
</feature>
<keyword evidence="4 8" id="KW-0812">Transmembrane</keyword>
<organism evidence="10 11">
    <name type="scientific">Acaulospora morrowiae</name>
    <dbReference type="NCBI Taxonomy" id="94023"/>
    <lineage>
        <taxon>Eukaryota</taxon>
        <taxon>Fungi</taxon>
        <taxon>Fungi incertae sedis</taxon>
        <taxon>Mucoromycota</taxon>
        <taxon>Glomeromycotina</taxon>
        <taxon>Glomeromycetes</taxon>
        <taxon>Diversisporales</taxon>
        <taxon>Acaulosporaceae</taxon>
        <taxon>Acaulospora</taxon>
    </lineage>
</organism>
<dbReference type="GO" id="GO:0016020">
    <property type="term" value="C:membrane"/>
    <property type="evidence" value="ECO:0007669"/>
    <property type="project" value="UniProtKB-SubCell"/>
</dbReference>
<dbReference type="EMBL" id="CAJVPV010005330">
    <property type="protein sequence ID" value="CAG8589052.1"/>
    <property type="molecule type" value="Genomic_DNA"/>
</dbReference>
<dbReference type="InterPro" id="IPR012419">
    <property type="entry name" value="Cas1_AcylTrans_dom"/>
</dbReference>
<dbReference type="OrthoDB" id="1932925at2759"/>
<comment type="similarity">
    <text evidence="2">Belongs to the PC-esterase family. CASD1 subfamily.</text>
</comment>
<protein>
    <submittedName>
        <fullName evidence="10">5883_t:CDS:1</fullName>
    </submittedName>
</protein>
<evidence type="ECO:0000313" key="10">
    <source>
        <dbReference type="EMBL" id="CAG8589052.1"/>
    </source>
</evidence>
<feature type="transmembrane region" description="Helical" evidence="8">
    <location>
        <begin position="321"/>
        <end position="336"/>
    </location>
</feature>
<feature type="transmembrane region" description="Helical" evidence="8">
    <location>
        <begin position="357"/>
        <end position="377"/>
    </location>
</feature>
<keyword evidence="5 8" id="KW-1133">Transmembrane helix</keyword>